<dbReference type="GO" id="GO:0005886">
    <property type="term" value="C:plasma membrane"/>
    <property type="evidence" value="ECO:0007669"/>
    <property type="project" value="UniProtKB-SubCell"/>
</dbReference>
<feature type="non-terminal residue" evidence="13">
    <location>
        <position position="1"/>
    </location>
</feature>
<dbReference type="Pfam" id="PF10659">
    <property type="entry name" value="Trypan_glycop_C"/>
    <property type="match status" value="1"/>
</dbReference>
<evidence type="ECO:0000256" key="4">
    <source>
        <dbReference type="ARBA" id="ARBA00022622"/>
    </source>
</evidence>
<keyword evidence="6" id="KW-0472">Membrane</keyword>
<evidence type="ECO:0000259" key="12">
    <source>
        <dbReference type="Pfam" id="PF13206"/>
    </source>
</evidence>
<evidence type="ECO:0000256" key="1">
    <source>
        <dbReference type="ARBA" id="ARBA00002523"/>
    </source>
</evidence>
<evidence type="ECO:0000256" key="3">
    <source>
        <dbReference type="ARBA" id="ARBA00022475"/>
    </source>
</evidence>
<keyword evidence="8" id="KW-0449">Lipoprotein</keyword>
<feature type="coiled-coil region" evidence="9">
    <location>
        <begin position="172"/>
        <end position="217"/>
    </location>
</feature>
<feature type="region of interest" description="Disordered" evidence="10">
    <location>
        <begin position="267"/>
        <end position="288"/>
    </location>
</feature>
<comment type="function">
    <text evidence="1">VSG forms a coat on the surface of the parasite. The trypanosome evades the immune response of the host by expressing a series of antigenically distinct VSGs from an estimated 1000 VSG genes.</text>
</comment>
<evidence type="ECO:0000256" key="7">
    <source>
        <dbReference type="ARBA" id="ARBA00023180"/>
    </source>
</evidence>
<organism evidence="13">
    <name type="scientific">Trypanosoma brucei</name>
    <dbReference type="NCBI Taxonomy" id="5691"/>
    <lineage>
        <taxon>Eukaryota</taxon>
        <taxon>Discoba</taxon>
        <taxon>Euglenozoa</taxon>
        <taxon>Kinetoplastea</taxon>
        <taxon>Metakinetoplastina</taxon>
        <taxon>Trypanosomatida</taxon>
        <taxon>Trypanosomatidae</taxon>
        <taxon>Trypanosoma</taxon>
    </lineage>
</organism>
<keyword evidence="5" id="KW-0732">Signal</keyword>
<dbReference type="GO" id="GO:0098552">
    <property type="term" value="C:side of membrane"/>
    <property type="evidence" value="ECO:0007669"/>
    <property type="project" value="UniProtKB-KW"/>
</dbReference>
<dbReference type="InterPro" id="IPR019609">
    <property type="entry name" value="Variant_surf_glycoprt_trypan_C"/>
</dbReference>
<reference evidence="13" key="1">
    <citation type="submission" date="2013-02" db="EMBL/GenBank/DDBJ databases">
        <authorList>
            <person name="Cross G.A.M."/>
            <person name="Kim H.-S."/>
            <person name="Wickstead B."/>
        </authorList>
    </citation>
    <scope>NUCLEOTIDE SEQUENCE</scope>
    <source>
        <strain evidence="13">Lister 427</strain>
    </source>
</reference>
<evidence type="ECO:0000256" key="5">
    <source>
        <dbReference type="ARBA" id="ARBA00022729"/>
    </source>
</evidence>
<dbReference type="EMBL" id="KC611950">
    <property type="protein sequence ID" value="AGH59381.1"/>
    <property type="molecule type" value="Genomic_DNA"/>
</dbReference>
<sequence length="337" mass="36011">VAGIQDVSNIKFSAAFAGGSANDRTVSCTAGSGTNQAKTLVAQLACICHAAQSLPVTAVCTKKEDGSTPWNHNSGTIGDEDIRTIAQTCPSGKGKRITSTQLRTLVENVRNLVHHDGAVAYIGAYEATGCNGANSGGVCIKLDNYNEDPEAALKKLGWPPVLQALADNLEKRISHNEQVKELNSALQKAKDEAIVAIKEAEAEALKLQHQARAQAQTDPEAVFKALDNKKKECDQHKDNKAACIGANCKWKGGDNEKGECEVDETKVKEQTSTSAEAGDGAAGAAKPRINFSSSTTKEACTTGMNYEWKANASMRFSIIVNKKYIFIGYSFISWTLL</sequence>
<evidence type="ECO:0000256" key="9">
    <source>
        <dbReference type="SAM" id="Coils"/>
    </source>
</evidence>
<protein>
    <submittedName>
        <fullName evidence="13">Variant surface glycoprotein 3347</fullName>
    </submittedName>
</protein>
<dbReference type="AlphaFoldDB" id="M4SVR5"/>
<keyword evidence="7" id="KW-0325">Glycoprotein</keyword>
<feature type="compositionally biased region" description="Low complexity" evidence="10">
    <location>
        <begin position="275"/>
        <end position="285"/>
    </location>
</feature>
<keyword evidence="4" id="KW-0336">GPI-anchor</keyword>
<accession>M4SVR5</accession>
<name>M4SVR5_9TRYP</name>
<evidence type="ECO:0000256" key="8">
    <source>
        <dbReference type="ARBA" id="ARBA00023288"/>
    </source>
</evidence>
<dbReference type="Pfam" id="PF13206">
    <property type="entry name" value="VSG_B"/>
    <property type="match status" value="1"/>
</dbReference>
<dbReference type="InterPro" id="IPR025932">
    <property type="entry name" value="Trypano_VSG_B_N_dom"/>
</dbReference>
<dbReference type="VEuPathDB" id="TriTrypDB:Tb427_000494600"/>
<reference evidence="13" key="2">
    <citation type="journal article" date="2014" name="Mol. Biochem. Parasitol.">
        <title>Capturing the variant surface glycoprotein repertoire (the VSGnome) of Trypanosoma brucei Lister 427.</title>
        <authorList>
            <person name="Cross G.A."/>
            <person name="Kim H.S."/>
            <person name="Wickstead B."/>
        </authorList>
    </citation>
    <scope>NUCLEOTIDE SEQUENCE</scope>
    <source>
        <strain evidence="13">Lister 427</strain>
    </source>
</reference>
<feature type="domain" description="Trypanosome variant surface glycoprotein C-terminal" evidence="11">
    <location>
        <begin position="233"/>
        <end position="333"/>
    </location>
</feature>
<evidence type="ECO:0000259" key="11">
    <source>
        <dbReference type="Pfam" id="PF10659"/>
    </source>
</evidence>
<keyword evidence="3" id="KW-1003">Cell membrane</keyword>
<evidence type="ECO:0000256" key="10">
    <source>
        <dbReference type="SAM" id="MobiDB-lite"/>
    </source>
</evidence>
<evidence type="ECO:0000256" key="2">
    <source>
        <dbReference type="ARBA" id="ARBA00004609"/>
    </source>
</evidence>
<keyword evidence="9" id="KW-0175">Coiled coil</keyword>
<comment type="subcellular location">
    <subcellularLocation>
        <location evidence="2">Cell membrane</location>
        <topology evidence="2">Lipid-anchor</topology>
        <topology evidence="2">GPI-anchor</topology>
    </subcellularLocation>
</comment>
<feature type="domain" description="Trypanosome variant surface glycoprotein B-type N-terminal" evidence="12">
    <location>
        <begin position="14"/>
        <end position="187"/>
    </location>
</feature>
<evidence type="ECO:0000256" key="6">
    <source>
        <dbReference type="ARBA" id="ARBA00023136"/>
    </source>
</evidence>
<evidence type="ECO:0000313" key="13">
    <source>
        <dbReference type="EMBL" id="AGH59381.1"/>
    </source>
</evidence>
<proteinExistence type="predicted"/>